<dbReference type="PROSITE" id="PS50887">
    <property type="entry name" value="GGDEF"/>
    <property type="match status" value="1"/>
</dbReference>
<feature type="transmembrane region" description="Helical" evidence="13">
    <location>
        <begin position="7"/>
        <end position="29"/>
    </location>
</feature>
<dbReference type="InterPro" id="IPR052155">
    <property type="entry name" value="Biofilm_reg_signaling"/>
</dbReference>
<dbReference type="SMART" id="SM00267">
    <property type="entry name" value="GGDEF"/>
    <property type="match status" value="1"/>
</dbReference>
<sequence>MTIKRKLSLVVLLFTAMVLLLMNSFYYLYISNNLINDNKNEIEQTLDIQSIALSNFFHTREVEVKYLAKSKLVNDAYINYFSENPNNDATYKTEYIALNAYFEDLVANNSALRDAFILSPKGYVMASSEPRSLWIDLSDRQYFIDAMSGKTTISNLLVDRIDGESVLFVATPIYADNDIQNTTVIGVMTNIIDGVKASEMLRNLTNISFGKAYLIDQDGMIIFHTTKDLIGTRHVENEIATYFLGTPEISDSKLFKSTQQNLYVAYHTIENTSWRIVIEQNESAILSSAYRALGIMLLITLLVLVIATLIIAKFAKIITGPIVSLSQVMRQTISGDLSVRSQHLSDDEVGQLAKDLNHMLDELTGAYEEVEAKNEELIATEEELRQNYEQLYAQKIKLSEIQNKYKLALDGSSAVIWEWDLNLSLFFASELWYKLTGRDGYNTKVELVAFEELIDAKEQERLKNQFFFNWRKKIENITFDLTYLSNKGEQLTFHVIATTLYDEEDKPYKVSGTLIDITKEREMSQKIYQLAFTNSLTGFANRTAFITDITQVIMDQTSKSFSVFQFDIDHFARINDSLGHILGDQLLILVAERLKSLSSDLVKVYHLSADEYALVALELEKLEDINQTLKSIYGLFETPFEIEGRFFYISISMGITKYPYDGLTVERLVQNVDTAMYAAKKTNRSSYVFYESVMSENATRKIEIEDLLRTAIHENRVRMVYQPQFDLKSETFVSAEALMRLEDQNGKLISPLVFIPIAEETGLIVELGYWAFRNVCKTYKAWQEMGISFESVSVNVSVVQLKQSDFIEEILSIIDETGIAPDKIELEITESILLDIDMANENIIDQLKFHGIKVALDDFGTGYSSLSYLRQLAINTLKIDKSFINNLSDSKKDRELVRQVIGLAHELGLKVVAEGVETEEQSQILSQFLCDSIQGFYYSKPIIEREIVSLMKKS</sequence>
<dbReference type="InterPro" id="IPR029151">
    <property type="entry name" value="Sensor-like_sf"/>
</dbReference>
<evidence type="ECO:0000256" key="12">
    <source>
        <dbReference type="SAM" id="Coils"/>
    </source>
</evidence>
<evidence type="ECO:0000256" key="13">
    <source>
        <dbReference type="SAM" id="Phobius"/>
    </source>
</evidence>
<dbReference type="Pfam" id="PF00563">
    <property type="entry name" value="EAL"/>
    <property type="match status" value="1"/>
</dbReference>
<feature type="domain" description="EAL" evidence="15">
    <location>
        <begin position="701"/>
        <end position="954"/>
    </location>
</feature>
<dbReference type="InterPro" id="IPR003660">
    <property type="entry name" value="HAMP_dom"/>
</dbReference>
<evidence type="ECO:0000256" key="9">
    <source>
        <dbReference type="ARBA" id="ARBA00022989"/>
    </source>
</evidence>
<keyword evidence="12" id="KW-0175">Coiled coil</keyword>
<dbReference type="SUPFAM" id="SSF103190">
    <property type="entry name" value="Sensory domain-like"/>
    <property type="match status" value="1"/>
</dbReference>
<dbReference type="Pfam" id="PF02743">
    <property type="entry name" value="dCache_1"/>
    <property type="match status" value="1"/>
</dbReference>
<name>A0ABT6NE99_9FIRM</name>
<evidence type="ECO:0000256" key="8">
    <source>
        <dbReference type="ARBA" id="ARBA00022840"/>
    </source>
</evidence>
<protein>
    <submittedName>
        <fullName evidence="18">EAL domain-containing protein</fullName>
    </submittedName>
</protein>
<dbReference type="InterPro" id="IPR035919">
    <property type="entry name" value="EAL_sf"/>
</dbReference>
<dbReference type="Proteomes" id="UP001158045">
    <property type="component" value="Unassembled WGS sequence"/>
</dbReference>
<evidence type="ECO:0000256" key="11">
    <source>
        <dbReference type="ARBA" id="ARBA00023136"/>
    </source>
</evidence>
<evidence type="ECO:0000256" key="2">
    <source>
        <dbReference type="ARBA" id="ARBA00022475"/>
    </source>
</evidence>
<evidence type="ECO:0000313" key="18">
    <source>
        <dbReference type="EMBL" id="MDH8678751.1"/>
    </source>
</evidence>
<gene>
    <name evidence="18" type="ORF">QE109_11365</name>
</gene>
<feature type="domain" description="HAMP" evidence="16">
    <location>
        <begin position="316"/>
        <end position="368"/>
    </location>
</feature>
<comment type="subcellular location">
    <subcellularLocation>
        <location evidence="1">Cell membrane</location>
        <topology evidence="1">Multi-pass membrane protein</topology>
    </subcellularLocation>
</comment>
<dbReference type="NCBIfam" id="TIGR00254">
    <property type="entry name" value="GGDEF"/>
    <property type="match status" value="1"/>
</dbReference>
<feature type="domain" description="PAC" evidence="14">
    <location>
        <begin position="477"/>
        <end position="529"/>
    </location>
</feature>
<reference evidence="18 19" key="1">
    <citation type="submission" date="2023-04" db="EMBL/GenBank/DDBJ databases">
        <title>Fusibacter bizertensis strain WBS, isolated from littoral bottom sediments of the Arctic seas - biochemical and genomic analysis.</title>
        <authorList>
            <person name="Brioukhanov A.L."/>
        </authorList>
    </citation>
    <scope>NUCLEOTIDE SEQUENCE [LARGE SCALE GENOMIC DNA]</scope>
    <source>
        <strain evidence="18 19">WBS</strain>
    </source>
</reference>
<keyword evidence="5 13" id="KW-0812">Transmembrane</keyword>
<dbReference type="SUPFAM" id="SSF141868">
    <property type="entry name" value="EAL domain-like"/>
    <property type="match status" value="1"/>
</dbReference>
<feature type="transmembrane region" description="Helical" evidence="13">
    <location>
        <begin position="289"/>
        <end position="312"/>
    </location>
</feature>
<dbReference type="CDD" id="cd01949">
    <property type="entry name" value="GGDEF"/>
    <property type="match status" value="1"/>
</dbReference>
<dbReference type="RefSeq" id="WP_281094642.1">
    <property type="nucleotide sequence ID" value="NZ_JARYZI010000007.1"/>
</dbReference>
<dbReference type="Gene3D" id="6.10.340.10">
    <property type="match status" value="1"/>
</dbReference>
<evidence type="ECO:0000259" key="16">
    <source>
        <dbReference type="PROSITE" id="PS50885"/>
    </source>
</evidence>
<dbReference type="EMBL" id="JARYZI010000007">
    <property type="protein sequence ID" value="MDH8678751.1"/>
    <property type="molecule type" value="Genomic_DNA"/>
</dbReference>
<dbReference type="SMART" id="SM00304">
    <property type="entry name" value="HAMP"/>
    <property type="match status" value="1"/>
</dbReference>
<evidence type="ECO:0000313" key="19">
    <source>
        <dbReference type="Proteomes" id="UP001158045"/>
    </source>
</evidence>
<dbReference type="Gene3D" id="3.20.20.450">
    <property type="entry name" value="EAL domain"/>
    <property type="match status" value="1"/>
</dbReference>
<dbReference type="InterPro" id="IPR043128">
    <property type="entry name" value="Rev_trsase/Diguanyl_cyclase"/>
</dbReference>
<keyword evidence="9 13" id="KW-1133">Transmembrane helix</keyword>
<evidence type="ECO:0000256" key="4">
    <source>
        <dbReference type="ARBA" id="ARBA00022679"/>
    </source>
</evidence>
<dbReference type="Gene3D" id="3.30.450.20">
    <property type="entry name" value="PAS domain"/>
    <property type="match status" value="2"/>
</dbReference>
<evidence type="ECO:0000259" key="14">
    <source>
        <dbReference type="PROSITE" id="PS50113"/>
    </source>
</evidence>
<evidence type="ECO:0000259" key="17">
    <source>
        <dbReference type="PROSITE" id="PS50887"/>
    </source>
</evidence>
<dbReference type="SUPFAM" id="SSF55073">
    <property type="entry name" value="Nucleotide cyclase"/>
    <property type="match status" value="1"/>
</dbReference>
<keyword evidence="11 13" id="KW-0472">Membrane</keyword>
<evidence type="ECO:0000256" key="10">
    <source>
        <dbReference type="ARBA" id="ARBA00023012"/>
    </source>
</evidence>
<dbReference type="PROSITE" id="PS50113">
    <property type="entry name" value="PAC"/>
    <property type="match status" value="1"/>
</dbReference>
<evidence type="ECO:0000256" key="5">
    <source>
        <dbReference type="ARBA" id="ARBA00022692"/>
    </source>
</evidence>
<comment type="caution">
    <text evidence="18">The sequence shown here is derived from an EMBL/GenBank/DDBJ whole genome shotgun (WGS) entry which is preliminary data.</text>
</comment>
<dbReference type="SUPFAM" id="SSF158472">
    <property type="entry name" value="HAMP domain-like"/>
    <property type="match status" value="1"/>
</dbReference>
<dbReference type="InterPro" id="IPR000160">
    <property type="entry name" value="GGDEF_dom"/>
</dbReference>
<organism evidence="18 19">
    <name type="scientific">Fusibacter bizertensis</name>
    <dbReference type="NCBI Taxonomy" id="1488331"/>
    <lineage>
        <taxon>Bacteria</taxon>
        <taxon>Bacillati</taxon>
        <taxon>Bacillota</taxon>
        <taxon>Clostridia</taxon>
        <taxon>Eubacteriales</taxon>
        <taxon>Eubacteriales Family XII. Incertae Sedis</taxon>
        <taxon>Fusibacter</taxon>
    </lineage>
</organism>
<dbReference type="PANTHER" id="PTHR44757:SF2">
    <property type="entry name" value="BIOFILM ARCHITECTURE MAINTENANCE PROTEIN MBAA"/>
    <property type="match status" value="1"/>
</dbReference>
<dbReference type="SUPFAM" id="SSF55785">
    <property type="entry name" value="PYP-like sensor domain (PAS domain)"/>
    <property type="match status" value="1"/>
</dbReference>
<dbReference type="Pfam" id="PF00990">
    <property type="entry name" value="GGDEF"/>
    <property type="match status" value="1"/>
</dbReference>
<evidence type="ECO:0000259" key="15">
    <source>
        <dbReference type="PROSITE" id="PS50883"/>
    </source>
</evidence>
<evidence type="ECO:0000256" key="7">
    <source>
        <dbReference type="ARBA" id="ARBA00022777"/>
    </source>
</evidence>
<dbReference type="CDD" id="cd01948">
    <property type="entry name" value="EAL"/>
    <property type="match status" value="1"/>
</dbReference>
<accession>A0ABT6NE99</accession>
<evidence type="ECO:0000256" key="1">
    <source>
        <dbReference type="ARBA" id="ARBA00004651"/>
    </source>
</evidence>
<dbReference type="InterPro" id="IPR029787">
    <property type="entry name" value="Nucleotide_cyclase"/>
</dbReference>
<proteinExistence type="predicted"/>
<dbReference type="CDD" id="cd06225">
    <property type="entry name" value="HAMP"/>
    <property type="match status" value="1"/>
</dbReference>
<dbReference type="InterPro" id="IPR035965">
    <property type="entry name" value="PAS-like_dom_sf"/>
</dbReference>
<dbReference type="CDD" id="cd12912">
    <property type="entry name" value="PDC2_MCP_like"/>
    <property type="match status" value="1"/>
</dbReference>
<dbReference type="PANTHER" id="PTHR44757">
    <property type="entry name" value="DIGUANYLATE CYCLASE DGCP"/>
    <property type="match status" value="1"/>
</dbReference>
<keyword evidence="4" id="KW-0808">Transferase</keyword>
<dbReference type="PROSITE" id="PS50885">
    <property type="entry name" value="HAMP"/>
    <property type="match status" value="1"/>
</dbReference>
<dbReference type="InterPro" id="IPR000700">
    <property type="entry name" value="PAS-assoc_C"/>
</dbReference>
<evidence type="ECO:0000256" key="3">
    <source>
        <dbReference type="ARBA" id="ARBA00022553"/>
    </source>
</evidence>
<keyword evidence="3" id="KW-0597">Phosphoprotein</keyword>
<dbReference type="PROSITE" id="PS50883">
    <property type="entry name" value="EAL"/>
    <property type="match status" value="1"/>
</dbReference>
<dbReference type="InterPro" id="IPR033479">
    <property type="entry name" value="dCache_1"/>
</dbReference>
<feature type="coiled-coil region" evidence="12">
    <location>
        <begin position="353"/>
        <end position="401"/>
    </location>
</feature>
<dbReference type="InterPro" id="IPR001633">
    <property type="entry name" value="EAL_dom"/>
</dbReference>
<dbReference type="SMART" id="SM00052">
    <property type="entry name" value="EAL"/>
    <property type="match status" value="1"/>
</dbReference>
<keyword evidence="19" id="KW-1185">Reference proteome</keyword>
<evidence type="ECO:0000256" key="6">
    <source>
        <dbReference type="ARBA" id="ARBA00022741"/>
    </source>
</evidence>
<keyword evidence="6" id="KW-0547">Nucleotide-binding</keyword>
<keyword evidence="7" id="KW-0418">Kinase</keyword>
<keyword evidence="2" id="KW-1003">Cell membrane</keyword>
<dbReference type="CDD" id="cd12914">
    <property type="entry name" value="PDC1_DGC_like"/>
    <property type="match status" value="1"/>
</dbReference>
<keyword evidence="8" id="KW-0067">ATP-binding</keyword>
<feature type="domain" description="GGDEF" evidence="17">
    <location>
        <begin position="559"/>
        <end position="692"/>
    </location>
</feature>
<keyword evidence="10" id="KW-0902">Two-component regulatory system</keyword>
<dbReference type="Gene3D" id="3.30.70.270">
    <property type="match status" value="1"/>
</dbReference>
<dbReference type="Pfam" id="PF00672">
    <property type="entry name" value="HAMP"/>
    <property type="match status" value="1"/>
</dbReference>